<organism evidence="2 3">
    <name type="scientific">Schizophyllum amplum</name>
    <dbReference type="NCBI Taxonomy" id="97359"/>
    <lineage>
        <taxon>Eukaryota</taxon>
        <taxon>Fungi</taxon>
        <taxon>Dikarya</taxon>
        <taxon>Basidiomycota</taxon>
        <taxon>Agaricomycotina</taxon>
        <taxon>Agaricomycetes</taxon>
        <taxon>Agaricomycetidae</taxon>
        <taxon>Agaricales</taxon>
        <taxon>Schizophyllaceae</taxon>
        <taxon>Schizophyllum</taxon>
    </lineage>
</organism>
<sequence length="187" mass="21224">MEERELPNRAQAEGGDVVESTAPPATSHLQRLRDATGEGRRTVSWIWYGTNTSDPDAQGTELYEGIRVEWCKAFARLRRWQEQIPLLREEMRRTLVSLKHRAKLWEARMKADVREGAVGEGARAYAARQARVYTQLGEHFQTMWRAAPANAQINLDEALQLEIELADDDDAPAANDDDNESDSDDED</sequence>
<proteinExistence type="predicted"/>
<evidence type="ECO:0000313" key="3">
    <source>
        <dbReference type="Proteomes" id="UP000320762"/>
    </source>
</evidence>
<feature type="region of interest" description="Disordered" evidence="1">
    <location>
        <begin position="165"/>
        <end position="187"/>
    </location>
</feature>
<reference evidence="2 3" key="1">
    <citation type="journal article" date="2019" name="New Phytol.">
        <title>Comparative genomics reveals unique wood-decay strategies and fruiting body development in the Schizophyllaceae.</title>
        <authorList>
            <person name="Almasi E."/>
            <person name="Sahu N."/>
            <person name="Krizsan K."/>
            <person name="Balint B."/>
            <person name="Kovacs G.M."/>
            <person name="Kiss B."/>
            <person name="Cseklye J."/>
            <person name="Drula E."/>
            <person name="Henrissat B."/>
            <person name="Nagy I."/>
            <person name="Chovatia M."/>
            <person name="Adam C."/>
            <person name="LaButti K."/>
            <person name="Lipzen A."/>
            <person name="Riley R."/>
            <person name="Grigoriev I.V."/>
            <person name="Nagy L.G."/>
        </authorList>
    </citation>
    <scope>NUCLEOTIDE SEQUENCE [LARGE SCALE GENOMIC DNA]</scope>
    <source>
        <strain evidence="2 3">NL-1724</strain>
    </source>
</reference>
<dbReference type="Proteomes" id="UP000320762">
    <property type="component" value="Unassembled WGS sequence"/>
</dbReference>
<feature type="region of interest" description="Disordered" evidence="1">
    <location>
        <begin position="1"/>
        <end position="24"/>
    </location>
</feature>
<dbReference type="EMBL" id="VDMD01000053">
    <property type="protein sequence ID" value="TRM57043.1"/>
    <property type="molecule type" value="Genomic_DNA"/>
</dbReference>
<dbReference type="STRING" id="97359.A0A550BX02"/>
<evidence type="ECO:0000313" key="2">
    <source>
        <dbReference type="EMBL" id="TRM57043.1"/>
    </source>
</evidence>
<gene>
    <name evidence="2" type="ORF">BD626DRAFT_574870</name>
</gene>
<dbReference type="AlphaFoldDB" id="A0A550BX02"/>
<evidence type="ECO:0000256" key="1">
    <source>
        <dbReference type="SAM" id="MobiDB-lite"/>
    </source>
</evidence>
<comment type="caution">
    <text evidence="2">The sequence shown here is derived from an EMBL/GenBank/DDBJ whole genome shotgun (WGS) entry which is preliminary data.</text>
</comment>
<protein>
    <submittedName>
        <fullName evidence="2">Uncharacterized protein</fullName>
    </submittedName>
</protein>
<dbReference type="OrthoDB" id="3232711at2759"/>
<keyword evidence="3" id="KW-1185">Reference proteome</keyword>
<accession>A0A550BX02</accession>
<name>A0A550BX02_9AGAR</name>